<keyword evidence="2" id="KW-1185">Reference proteome</keyword>
<reference evidence="1 2" key="1">
    <citation type="submission" date="2018-04" db="EMBL/GenBank/DDBJ databases">
        <title>Genomic Encyclopedia of Archaeal and Bacterial Type Strains, Phase II (KMG-II): from individual species to whole genera.</title>
        <authorList>
            <person name="Goeker M."/>
        </authorList>
    </citation>
    <scope>NUCLEOTIDE SEQUENCE [LARGE SCALE GENOMIC DNA]</scope>
    <source>
        <strain evidence="1 2">DSM 25731</strain>
    </source>
</reference>
<sequence>MKKQKLQTLQLNKKSISSLTQNLLKGGEDTTLYGCRWTENSWCDCPTERDCTDTECHTVWDCEL</sequence>
<name>A0A2T6C412_9FLAO</name>
<comment type="caution">
    <text evidence="1">The sequence shown here is derived from an EMBL/GenBank/DDBJ whole genome shotgun (WGS) entry which is preliminary data.</text>
</comment>
<accession>A0A2T6C412</accession>
<dbReference type="Proteomes" id="UP000244090">
    <property type="component" value="Unassembled WGS sequence"/>
</dbReference>
<protein>
    <recommendedName>
        <fullName evidence="3">Natural product</fullName>
    </recommendedName>
</protein>
<evidence type="ECO:0000313" key="1">
    <source>
        <dbReference type="EMBL" id="PTX63044.1"/>
    </source>
</evidence>
<dbReference type="EMBL" id="QBKT01000002">
    <property type="protein sequence ID" value="PTX63044.1"/>
    <property type="molecule type" value="Genomic_DNA"/>
</dbReference>
<dbReference type="AlphaFoldDB" id="A0A2T6C412"/>
<evidence type="ECO:0008006" key="3">
    <source>
        <dbReference type="Google" id="ProtNLM"/>
    </source>
</evidence>
<gene>
    <name evidence="1" type="ORF">C8N46_102445</name>
</gene>
<evidence type="ECO:0000313" key="2">
    <source>
        <dbReference type="Proteomes" id="UP000244090"/>
    </source>
</evidence>
<organism evidence="1 2">
    <name type="scientific">Kordia periserrulae</name>
    <dbReference type="NCBI Taxonomy" id="701523"/>
    <lineage>
        <taxon>Bacteria</taxon>
        <taxon>Pseudomonadati</taxon>
        <taxon>Bacteroidota</taxon>
        <taxon>Flavobacteriia</taxon>
        <taxon>Flavobacteriales</taxon>
        <taxon>Flavobacteriaceae</taxon>
        <taxon>Kordia</taxon>
    </lineage>
</organism>
<dbReference type="RefSeq" id="WP_108114009.1">
    <property type="nucleotide sequence ID" value="NZ_QBKT01000002.1"/>
</dbReference>
<proteinExistence type="predicted"/>
<dbReference type="OrthoDB" id="1452668at2"/>